<dbReference type="Pfam" id="PF06985">
    <property type="entry name" value="HET"/>
    <property type="match status" value="1"/>
</dbReference>
<reference evidence="2 3" key="1">
    <citation type="submission" date="2015-06" db="EMBL/GenBank/DDBJ databases">
        <title>Survival trade-offs in plant roots during colonization by closely related pathogenic and mutualistic fungi.</title>
        <authorList>
            <person name="Hacquard S."/>
            <person name="Kracher B."/>
            <person name="Hiruma K."/>
            <person name="Weinman A."/>
            <person name="Muench P."/>
            <person name="Garrido Oter R."/>
            <person name="Ver Loren van Themaat E."/>
            <person name="Dallerey J.-F."/>
            <person name="Damm U."/>
            <person name="Henrissat B."/>
            <person name="Lespinet O."/>
            <person name="Thon M."/>
            <person name="Kemen E."/>
            <person name="McHardy A.C."/>
            <person name="Schulze-Lefert P."/>
            <person name="O'Connell R.J."/>
        </authorList>
    </citation>
    <scope>NUCLEOTIDE SEQUENCE [LARGE SCALE GENOMIC DNA]</scope>
    <source>
        <strain evidence="2 3">0861</strain>
    </source>
</reference>
<dbReference type="STRING" id="708197.A0A166UVW2"/>
<organism evidence="2 3">
    <name type="scientific">Colletotrichum tofieldiae</name>
    <dbReference type="NCBI Taxonomy" id="708197"/>
    <lineage>
        <taxon>Eukaryota</taxon>
        <taxon>Fungi</taxon>
        <taxon>Dikarya</taxon>
        <taxon>Ascomycota</taxon>
        <taxon>Pezizomycotina</taxon>
        <taxon>Sordariomycetes</taxon>
        <taxon>Hypocreomycetidae</taxon>
        <taxon>Glomerellales</taxon>
        <taxon>Glomerellaceae</taxon>
        <taxon>Colletotrichum</taxon>
        <taxon>Colletotrichum spaethianum species complex</taxon>
    </lineage>
</organism>
<dbReference type="EMBL" id="LFIV01000039">
    <property type="protein sequence ID" value="KZL73872.1"/>
    <property type="molecule type" value="Genomic_DNA"/>
</dbReference>
<evidence type="ECO:0000313" key="2">
    <source>
        <dbReference type="EMBL" id="KZL73872.1"/>
    </source>
</evidence>
<evidence type="ECO:0000259" key="1">
    <source>
        <dbReference type="Pfam" id="PF06985"/>
    </source>
</evidence>
<protein>
    <submittedName>
        <fullName evidence="2">Heterokaryon incompatibility protein</fullName>
    </submittedName>
</protein>
<sequence length="476" mass="54538">MSDLSLKIIGTLNSGSQANHAQHERIHGSECHPSKRRLPKRLIDTRPGYPMRLRASKDVENCQEGVRYATLSYCWGASLPVRTTKDTEMDFSTIIQESLLPKTFRHAIRLVRSLEIPYIWIDSLCIVQDDPLEWQSEASYMEDYYSGSTLTVAATDALDSNGGCFPDDDDDEEDVTMNRRISSKSQHDLGSLNRMEESPLANPNVRMFSYTHQISDGNTFRNIMVRLQNSHPRSIRRRAPLNTRGCVLQEQILSHRTVHCMKSEIYWECRCVSITQAAQRYDDHDPVLGHSSASSKSQIIQMWPGWVEDYSRRNFTIASDRSRAFAGISSYYERQMLQEPILGLSRHELARDLAWVRAGPKRGQGISGAPSWTWFSCNAPVWIDHWGFHNEDETRVKDWTSLVSHRIDWEGRKMTSNIQSCTLIVRGPMKEFTFCMAPESRVYNPPYLVVDGQETDSLASPVPWDCPGQFDDDEYP</sequence>
<dbReference type="PANTHER" id="PTHR33112">
    <property type="entry name" value="DOMAIN PROTEIN, PUTATIVE-RELATED"/>
    <property type="match status" value="1"/>
</dbReference>
<proteinExistence type="predicted"/>
<dbReference type="InterPro" id="IPR010730">
    <property type="entry name" value="HET"/>
</dbReference>
<gene>
    <name evidence="2" type="ORF">CT0861_06119</name>
</gene>
<dbReference type="AlphaFoldDB" id="A0A166UVW2"/>
<evidence type="ECO:0000313" key="3">
    <source>
        <dbReference type="Proteomes" id="UP000076552"/>
    </source>
</evidence>
<dbReference type="PANTHER" id="PTHR33112:SF10">
    <property type="entry name" value="TOL"/>
    <property type="match status" value="1"/>
</dbReference>
<keyword evidence="3" id="KW-1185">Reference proteome</keyword>
<comment type="caution">
    <text evidence="2">The sequence shown here is derived from an EMBL/GenBank/DDBJ whole genome shotgun (WGS) entry which is preliminary data.</text>
</comment>
<dbReference type="Proteomes" id="UP000076552">
    <property type="component" value="Unassembled WGS sequence"/>
</dbReference>
<accession>A0A166UVW2</accession>
<feature type="domain" description="Heterokaryon incompatibility" evidence="1">
    <location>
        <begin position="68"/>
        <end position="250"/>
    </location>
</feature>
<feature type="non-terminal residue" evidence="2">
    <location>
        <position position="476"/>
    </location>
</feature>
<name>A0A166UVW2_9PEZI</name>